<accession>A0AAV5EAU2</accession>
<feature type="compositionally biased region" description="Basic and acidic residues" evidence="1">
    <location>
        <begin position="414"/>
        <end position="425"/>
    </location>
</feature>
<feature type="compositionally biased region" description="Polar residues" evidence="1">
    <location>
        <begin position="57"/>
        <end position="70"/>
    </location>
</feature>
<sequence length="910" mass="100966">MIDNEVDFGNILDAPEEAQPAAKLSLKPRVKPRKPTLQSKSSAPNPAAKIKDRSAGCVTQGNSSEELSNSHGRETLGHPVSKTVGDIAGSQGTLDTPSEDMLTVPAGTLKNCDVVSGSAAGGASTVVSVSLDNEHADDSSELGTHHESSLVSDIHASPAHSCGKAIDDIVDFGETFDAQAKDETISKLQPKVQVKLPKLAAKSRRTNQKVAASTINVVRENERSDTNQSGLQDEPVQAPKCRGSGGQTSDSEALPGAEPKGKGKSVSFALPDASEGAAPRDTNSVIYDFDSFCDELYDLPRKTVEKYPEGEPSDHDVEERPKSHVGETRSSMKLRNRKNLQKAGKSQHTDEDYFDEGFVEPSTSEQDNDSSVDYTAGSKRKIRQKSSNGVEEPQQQGVQNDKNQISSRGRKKISKDAPTEKTEKKLTHRIRQKRMKEVKTLLETPYGEIDHKKLSAAHLRLKKLHQEHPLMQVDPFQLCRTFKSSYLIFSLLQERLNISQHENPDDFDYRYDEEDNFDEDRAETNVENATKLNYHSYMNKQTRAKWSKSETDLFYQPTGMRNILLKFSDAIDYDSANLMSLPAQFAVSQRGLYKEKPVWLPQNGKQLECKIKPLELPPSQETPFRCPYFSRRLSPLPRRRSPWPAFRAAGAVATAAPDELLRCLRCNRLPHTSSCPGIERCDCIEAGLLDSKPREEEVPSWAMDLAAVDASVPCRKDRFCPTCLVGFTGRRCPAAHMHAGGQGADAIEIHVLREGDSLGAFVDVMQIYGFYNCSEIQLETDLAPAPRMLRHLVPLHPAKCGARKKSCSYVRIGDERLYCSMNCQVYWQKKAGMGAPSHPFVEALLAEDFTTGHQRDAFCTTCRVAFCTAVYNDHADHLSLKIISIGDRFFARVPATETWLSNFASVQVRY</sequence>
<evidence type="ECO:0000256" key="1">
    <source>
        <dbReference type="SAM" id="MobiDB-lite"/>
    </source>
</evidence>
<dbReference type="GO" id="GO:0070898">
    <property type="term" value="P:RNA polymerase III preinitiation complex assembly"/>
    <property type="evidence" value="ECO:0007669"/>
    <property type="project" value="TreeGrafter"/>
</dbReference>
<keyword evidence="3" id="KW-1185">Reference proteome</keyword>
<comment type="caution">
    <text evidence="2">The sequence shown here is derived from an EMBL/GenBank/DDBJ whole genome shotgun (WGS) entry which is preliminary data.</text>
</comment>
<feature type="region of interest" description="Disordered" evidence="1">
    <location>
        <begin position="1"/>
        <end position="102"/>
    </location>
</feature>
<dbReference type="PANTHER" id="PTHR22929:SF0">
    <property type="entry name" value="TRANSCRIPTION FACTOR TFIIIB COMPONENT B'' HOMOLOG"/>
    <property type="match status" value="1"/>
</dbReference>
<protein>
    <submittedName>
        <fullName evidence="2">Uncharacterized protein</fullName>
    </submittedName>
</protein>
<feature type="region of interest" description="Disordered" evidence="1">
    <location>
        <begin position="182"/>
        <end position="284"/>
    </location>
</feature>
<organism evidence="2 3">
    <name type="scientific">Eleusine coracana subsp. coracana</name>
    <dbReference type="NCBI Taxonomy" id="191504"/>
    <lineage>
        <taxon>Eukaryota</taxon>
        <taxon>Viridiplantae</taxon>
        <taxon>Streptophyta</taxon>
        <taxon>Embryophyta</taxon>
        <taxon>Tracheophyta</taxon>
        <taxon>Spermatophyta</taxon>
        <taxon>Magnoliopsida</taxon>
        <taxon>Liliopsida</taxon>
        <taxon>Poales</taxon>
        <taxon>Poaceae</taxon>
        <taxon>PACMAD clade</taxon>
        <taxon>Chloridoideae</taxon>
        <taxon>Cynodonteae</taxon>
        <taxon>Eleusininae</taxon>
        <taxon>Eleusine</taxon>
    </lineage>
</organism>
<dbReference type="Proteomes" id="UP001054889">
    <property type="component" value="Unassembled WGS sequence"/>
</dbReference>
<feature type="region of interest" description="Disordered" evidence="1">
    <location>
        <begin position="303"/>
        <end position="426"/>
    </location>
</feature>
<dbReference type="PANTHER" id="PTHR22929">
    <property type="entry name" value="RNA POLYMERASE III TRANSCRIPTION INITIATION FACTOR B"/>
    <property type="match status" value="1"/>
</dbReference>
<gene>
    <name evidence="2" type="primary">gb06988</name>
    <name evidence="2" type="ORF">PR202_gb06988</name>
</gene>
<dbReference type="GO" id="GO:0001156">
    <property type="term" value="F:TFIIIC-class transcription factor complex binding"/>
    <property type="evidence" value="ECO:0007669"/>
    <property type="project" value="TreeGrafter"/>
</dbReference>
<reference evidence="2" key="2">
    <citation type="submission" date="2021-12" db="EMBL/GenBank/DDBJ databases">
        <title>Resequencing data analysis of finger millet.</title>
        <authorList>
            <person name="Hatakeyama M."/>
            <person name="Aluri S."/>
            <person name="Balachadran M.T."/>
            <person name="Sivarajan S.R."/>
            <person name="Poveda L."/>
            <person name="Shimizu-Inatsugi R."/>
            <person name="Schlapbach R."/>
            <person name="Sreeman S.M."/>
            <person name="Shimizu K.K."/>
        </authorList>
    </citation>
    <scope>NUCLEOTIDE SEQUENCE</scope>
</reference>
<name>A0AAV5EAU2_ELECO</name>
<evidence type="ECO:0000313" key="3">
    <source>
        <dbReference type="Proteomes" id="UP001054889"/>
    </source>
</evidence>
<dbReference type="AlphaFoldDB" id="A0AAV5EAU2"/>
<proteinExistence type="predicted"/>
<feature type="compositionally biased region" description="Polar residues" evidence="1">
    <location>
        <begin position="361"/>
        <end position="373"/>
    </location>
</feature>
<feature type="compositionally biased region" description="Basic and acidic residues" evidence="1">
    <location>
        <begin position="303"/>
        <end position="327"/>
    </location>
</feature>
<dbReference type="EMBL" id="BQKI01000074">
    <property type="protein sequence ID" value="GJN19687.1"/>
    <property type="molecule type" value="Genomic_DNA"/>
</dbReference>
<dbReference type="GO" id="GO:0000126">
    <property type="term" value="C:transcription factor TFIIIB complex"/>
    <property type="evidence" value="ECO:0007669"/>
    <property type="project" value="TreeGrafter"/>
</dbReference>
<evidence type="ECO:0000313" key="2">
    <source>
        <dbReference type="EMBL" id="GJN19687.1"/>
    </source>
</evidence>
<reference evidence="2" key="1">
    <citation type="journal article" date="2018" name="DNA Res.">
        <title>Multiple hybrid de novo genome assembly of finger millet, an orphan allotetraploid crop.</title>
        <authorList>
            <person name="Hatakeyama M."/>
            <person name="Aluri S."/>
            <person name="Balachadran M.T."/>
            <person name="Sivarajan S.R."/>
            <person name="Patrignani A."/>
            <person name="Gruter S."/>
            <person name="Poveda L."/>
            <person name="Shimizu-Inatsugi R."/>
            <person name="Baeten J."/>
            <person name="Francoijs K.J."/>
            <person name="Nataraja K.N."/>
            <person name="Reddy Y.A.N."/>
            <person name="Phadnis S."/>
            <person name="Ravikumar R.L."/>
            <person name="Schlapbach R."/>
            <person name="Sreeman S.M."/>
            <person name="Shimizu K.K."/>
        </authorList>
    </citation>
    <scope>NUCLEOTIDE SEQUENCE</scope>
</reference>
<feature type="compositionally biased region" description="Polar residues" evidence="1">
    <location>
        <begin position="385"/>
        <end position="407"/>
    </location>
</feature>